<evidence type="ECO:0000256" key="1">
    <source>
        <dbReference type="SAM" id="MobiDB-lite"/>
    </source>
</evidence>
<dbReference type="PANTHER" id="PTHR43130">
    <property type="entry name" value="ARAC-FAMILY TRANSCRIPTIONAL REGULATOR"/>
    <property type="match status" value="1"/>
</dbReference>
<accession>A0AAD6YZF6</accession>
<dbReference type="InterPro" id="IPR052158">
    <property type="entry name" value="INH-QAR"/>
</dbReference>
<dbReference type="AlphaFoldDB" id="A0AAD6YZF6"/>
<dbReference type="Proteomes" id="UP001218218">
    <property type="component" value="Unassembled WGS sequence"/>
</dbReference>
<dbReference type="Gene3D" id="3.40.50.880">
    <property type="match status" value="1"/>
</dbReference>
<dbReference type="SUPFAM" id="SSF52317">
    <property type="entry name" value="Class I glutamine amidotransferase-like"/>
    <property type="match status" value="1"/>
</dbReference>
<keyword evidence="4" id="KW-1185">Reference proteome</keyword>
<dbReference type="InterPro" id="IPR029062">
    <property type="entry name" value="Class_I_gatase-like"/>
</dbReference>
<gene>
    <name evidence="3" type="ORF">DFH08DRAFT_794851</name>
</gene>
<feature type="region of interest" description="Disordered" evidence="1">
    <location>
        <begin position="1"/>
        <end position="26"/>
    </location>
</feature>
<dbReference type="Pfam" id="PF01965">
    <property type="entry name" value="DJ-1_PfpI"/>
    <property type="match status" value="1"/>
</dbReference>
<dbReference type="EMBL" id="JARIHO010000124">
    <property type="protein sequence ID" value="KAJ7301899.1"/>
    <property type="molecule type" value="Genomic_DNA"/>
</dbReference>
<dbReference type="PANTHER" id="PTHR43130:SF15">
    <property type="entry name" value="THIJ_PFPI FAMILY PROTEIN (AFU_ORTHOLOGUE AFUA_5G14240)"/>
    <property type="match status" value="1"/>
</dbReference>
<comment type="caution">
    <text evidence="3">The sequence shown here is derived from an EMBL/GenBank/DDBJ whole genome shotgun (WGS) entry which is preliminary data.</text>
</comment>
<keyword evidence="3" id="KW-0315">Glutamine amidotransferase</keyword>
<evidence type="ECO:0000259" key="2">
    <source>
        <dbReference type="Pfam" id="PF01965"/>
    </source>
</evidence>
<protein>
    <submittedName>
        <fullName evidence="3">Class I glutamine amidotransferase-like protein</fullName>
    </submittedName>
</protein>
<evidence type="ECO:0000313" key="3">
    <source>
        <dbReference type="EMBL" id="KAJ7301899.1"/>
    </source>
</evidence>
<sequence>MSPCRAPSGVIIRDPSDSKSRSKSTTLAEHIRNATERYLKPRFLRSPTSESSPKMPETLSVAVCISHGVTLSDFVTPMEILSELDPGEEGSWSSAMMGDVPYRVKIDYLAPTMDPVLASKGRNPPTVNPTLTYADAMADGKQFDILWVPADYETGESHIPEEEITFIAQQAPKAKYVMSVCLGAFQLALAGVLNGKRATTNKLFYRTIAATSKDIEWVPEARWVVAEGGKVWTSSGVTAGSDMALAFVEHLAGAKVARHIRGGFEIPERTEKDDPFAAFHGLV</sequence>
<feature type="domain" description="DJ-1/PfpI" evidence="2">
    <location>
        <begin position="60"/>
        <end position="249"/>
    </location>
</feature>
<organism evidence="3 4">
    <name type="scientific">Mycena albidolilacea</name>
    <dbReference type="NCBI Taxonomy" id="1033008"/>
    <lineage>
        <taxon>Eukaryota</taxon>
        <taxon>Fungi</taxon>
        <taxon>Dikarya</taxon>
        <taxon>Basidiomycota</taxon>
        <taxon>Agaricomycotina</taxon>
        <taxon>Agaricomycetes</taxon>
        <taxon>Agaricomycetidae</taxon>
        <taxon>Agaricales</taxon>
        <taxon>Marasmiineae</taxon>
        <taxon>Mycenaceae</taxon>
        <taxon>Mycena</taxon>
    </lineage>
</organism>
<evidence type="ECO:0000313" key="4">
    <source>
        <dbReference type="Proteomes" id="UP001218218"/>
    </source>
</evidence>
<proteinExistence type="predicted"/>
<dbReference type="InterPro" id="IPR002818">
    <property type="entry name" value="DJ-1/PfpI"/>
</dbReference>
<dbReference type="CDD" id="cd03139">
    <property type="entry name" value="GATase1_PfpI_2"/>
    <property type="match status" value="1"/>
</dbReference>
<reference evidence="3" key="1">
    <citation type="submission" date="2023-03" db="EMBL/GenBank/DDBJ databases">
        <title>Massive genome expansion in bonnet fungi (Mycena s.s.) driven by repeated elements and novel gene families across ecological guilds.</title>
        <authorList>
            <consortium name="Lawrence Berkeley National Laboratory"/>
            <person name="Harder C.B."/>
            <person name="Miyauchi S."/>
            <person name="Viragh M."/>
            <person name="Kuo A."/>
            <person name="Thoen E."/>
            <person name="Andreopoulos B."/>
            <person name="Lu D."/>
            <person name="Skrede I."/>
            <person name="Drula E."/>
            <person name="Henrissat B."/>
            <person name="Morin E."/>
            <person name="Kohler A."/>
            <person name="Barry K."/>
            <person name="LaButti K."/>
            <person name="Morin E."/>
            <person name="Salamov A."/>
            <person name="Lipzen A."/>
            <person name="Mereny Z."/>
            <person name="Hegedus B."/>
            <person name="Baldrian P."/>
            <person name="Stursova M."/>
            <person name="Weitz H."/>
            <person name="Taylor A."/>
            <person name="Grigoriev I.V."/>
            <person name="Nagy L.G."/>
            <person name="Martin F."/>
            <person name="Kauserud H."/>
        </authorList>
    </citation>
    <scope>NUCLEOTIDE SEQUENCE</scope>
    <source>
        <strain evidence="3">CBHHK002</strain>
    </source>
</reference>
<name>A0AAD6YZF6_9AGAR</name>